<keyword evidence="10" id="KW-1185">Reference proteome</keyword>
<dbReference type="InterPro" id="IPR050161">
    <property type="entry name" value="Siro_Cobalamin_biosynth"/>
</dbReference>
<evidence type="ECO:0000256" key="6">
    <source>
        <dbReference type="ARBA" id="ARBA00022691"/>
    </source>
</evidence>
<keyword evidence="3" id="KW-0169">Cobalamin biosynthesis</keyword>
<dbReference type="InterPro" id="IPR035996">
    <property type="entry name" value="4pyrrol_Methylase_sf"/>
</dbReference>
<dbReference type="SUPFAM" id="SSF53790">
    <property type="entry name" value="Tetrapyrrole methylase"/>
    <property type="match status" value="1"/>
</dbReference>
<accession>A0A1H2THK8</accession>
<organism evidence="9 10">
    <name type="scientific">Tepidimicrobium xylanilyticum</name>
    <dbReference type="NCBI Taxonomy" id="1123352"/>
    <lineage>
        <taxon>Bacteria</taxon>
        <taxon>Bacillati</taxon>
        <taxon>Bacillota</taxon>
        <taxon>Tissierellia</taxon>
        <taxon>Tissierellales</taxon>
        <taxon>Tepidimicrobiaceae</taxon>
        <taxon>Tepidimicrobium</taxon>
    </lineage>
</organism>
<dbReference type="PANTHER" id="PTHR45790:SF4">
    <property type="entry name" value="COBALT-PRECORRIN-4 C(11)-METHYLTRANSFERASE"/>
    <property type="match status" value="1"/>
</dbReference>
<keyword evidence="6" id="KW-0949">S-adenosyl-L-methionine</keyword>
<sequence>MISFVGAGPGNTDLITVKGRKLLQEADMVIYTGSLVSKDHLKCCKDSCEIYNSASMTLEEIVDKMEKAARKELKVVRLHTGDPTIYGAIREQMDLLDEKGIDYEVIPGVSSFTAACSAIKREFTLPNVSQTIILTRIEGKTKVPEEESLELLAKHKASMALFLSVRYMDRLVEKLKKGYGREDVPVAVVYKVTWEDEKIIIGTLKDIKEKVERAGITKTALILVGDFIKGEYERSKLYDPSFSHEYREASK</sequence>
<evidence type="ECO:0000256" key="4">
    <source>
        <dbReference type="ARBA" id="ARBA00022603"/>
    </source>
</evidence>
<dbReference type="NCBIfam" id="TIGR01465">
    <property type="entry name" value="cobM_cbiF"/>
    <property type="match status" value="1"/>
</dbReference>
<dbReference type="AlphaFoldDB" id="A0A1H2THK8"/>
<evidence type="ECO:0000256" key="5">
    <source>
        <dbReference type="ARBA" id="ARBA00022679"/>
    </source>
</evidence>
<dbReference type="GO" id="GO:0032259">
    <property type="term" value="P:methylation"/>
    <property type="evidence" value="ECO:0007669"/>
    <property type="project" value="UniProtKB-KW"/>
</dbReference>
<proteinExistence type="inferred from homology"/>
<dbReference type="InterPro" id="IPR014777">
    <property type="entry name" value="4pyrrole_Mease_sub1"/>
</dbReference>
<dbReference type="UniPathway" id="UPA00148"/>
<dbReference type="RefSeq" id="WP_093750939.1">
    <property type="nucleotide sequence ID" value="NZ_FNNG01000002.1"/>
</dbReference>
<keyword evidence="5 7" id="KW-0808">Transferase</keyword>
<dbReference type="InterPro" id="IPR000878">
    <property type="entry name" value="4pyrrol_Mease"/>
</dbReference>
<dbReference type="GO" id="GO:0009236">
    <property type="term" value="P:cobalamin biosynthetic process"/>
    <property type="evidence" value="ECO:0007669"/>
    <property type="project" value="UniProtKB-UniPathway"/>
</dbReference>
<dbReference type="InterPro" id="IPR003043">
    <property type="entry name" value="Uropor_MeTrfase_CS"/>
</dbReference>
<protein>
    <submittedName>
        <fullName evidence="9">Cobalt-precorrin 4 C11-methyltransferase</fullName>
    </submittedName>
</protein>
<feature type="domain" description="Tetrapyrrole methylase" evidence="8">
    <location>
        <begin position="1"/>
        <end position="207"/>
    </location>
</feature>
<keyword evidence="4 7" id="KW-0489">Methyltransferase</keyword>
<evidence type="ECO:0000256" key="7">
    <source>
        <dbReference type="RuleBase" id="RU003960"/>
    </source>
</evidence>
<dbReference type="Gene3D" id="3.40.1010.10">
    <property type="entry name" value="Cobalt-precorrin-4 Transmethylase, Domain 1"/>
    <property type="match status" value="1"/>
</dbReference>
<gene>
    <name evidence="9" type="ORF">SAMN05660923_00714</name>
</gene>
<evidence type="ECO:0000313" key="9">
    <source>
        <dbReference type="EMBL" id="SDW43328.1"/>
    </source>
</evidence>
<dbReference type="OrthoDB" id="9815856at2"/>
<reference evidence="9 10" key="1">
    <citation type="submission" date="2016-10" db="EMBL/GenBank/DDBJ databases">
        <authorList>
            <person name="de Groot N.N."/>
        </authorList>
    </citation>
    <scope>NUCLEOTIDE SEQUENCE [LARGE SCALE GENOMIC DNA]</scope>
    <source>
        <strain evidence="9 10">DSM 23310</strain>
    </source>
</reference>
<comment type="similarity">
    <text evidence="2 7">Belongs to the precorrin methyltransferase family.</text>
</comment>
<dbReference type="Pfam" id="PF00590">
    <property type="entry name" value="TP_methylase"/>
    <property type="match status" value="1"/>
</dbReference>
<dbReference type="InterPro" id="IPR014776">
    <property type="entry name" value="4pyrrole_Mease_sub2"/>
</dbReference>
<evidence type="ECO:0000256" key="1">
    <source>
        <dbReference type="ARBA" id="ARBA00004953"/>
    </source>
</evidence>
<dbReference type="Gene3D" id="3.30.950.10">
    <property type="entry name" value="Methyltransferase, Cobalt-precorrin-4 Transmethylase, Domain 2"/>
    <property type="match status" value="1"/>
</dbReference>
<evidence type="ECO:0000313" key="10">
    <source>
        <dbReference type="Proteomes" id="UP000198828"/>
    </source>
</evidence>
<comment type="pathway">
    <text evidence="1">Cofactor biosynthesis; adenosylcobalamin biosynthesis.</text>
</comment>
<dbReference type="CDD" id="cd11641">
    <property type="entry name" value="Precorrin-4_C11-MT"/>
    <property type="match status" value="1"/>
</dbReference>
<dbReference type="PROSITE" id="PS00839">
    <property type="entry name" value="SUMT_1"/>
    <property type="match status" value="1"/>
</dbReference>
<name>A0A1H2THK8_9FIRM</name>
<dbReference type="PROSITE" id="PS00840">
    <property type="entry name" value="SUMT_2"/>
    <property type="match status" value="1"/>
</dbReference>
<dbReference type="PANTHER" id="PTHR45790">
    <property type="entry name" value="SIROHEME SYNTHASE-RELATED"/>
    <property type="match status" value="1"/>
</dbReference>
<dbReference type="EMBL" id="FNNG01000002">
    <property type="protein sequence ID" value="SDW43328.1"/>
    <property type="molecule type" value="Genomic_DNA"/>
</dbReference>
<dbReference type="Proteomes" id="UP000198828">
    <property type="component" value="Unassembled WGS sequence"/>
</dbReference>
<evidence type="ECO:0000256" key="3">
    <source>
        <dbReference type="ARBA" id="ARBA00022573"/>
    </source>
</evidence>
<evidence type="ECO:0000256" key="2">
    <source>
        <dbReference type="ARBA" id="ARBA00005879"/>
    </source>
</evidence>
<dbReference type="InterPro" id="IPR006362">
    <property type="entry name" value="Cbl_synth_CobM/CibF"/>
</dbReference>
<evidence type="ECO:0000259" key="8">
    <source>
        <dbReference type="Pfam" id="PF00590"/>
    </source>
</evidence>
<dbReference type="GO" id="GO:0046026">
    <property type="term" value="F:precorrin-4 C11-methyltransferase activity"/>
    <property type="evidence" value="ECO:0007669"/>
    <property type="project" value="InterPro"/>
</dbReference>